<feature type="region of interest" description="Disordered" evidence="1">
    <location>
        <begin position="140"/>
        <end position="166"/>
    </location>
</feature>
<dbReference type="PROSITE" id="PS00028">
    <property type="entry name" value="ZINC_FINGER_C2H2_1"/>
    <property type="match status" value="1"/>
</dbReference>
<dbReference type="OMA" id="CHVRFRF"/>
<dbReference type="EMBL" id="CYKH01002138">
    <property type="protein sequence ID" value="CUI15411.1"/>
    <property type="molecule type" value="Genomic_DNA"/>
</dbReference>
<evidence type="ECO:0000313" key="3">
    <source>
        <dbReference type="EMBL" id="CUI15411.1"/>
    </source>
</evidence>
<gene>
    <name evidence="3" type="ORF">BSAL_41850</name>
</gene>
<keyword evidence="4" id="KW-1185">Reference proteome</keyword>
<dbReference type="VEuPathDB" id="TriTrypDB:BSAL_41850"/>
<dbReference type="Proteomes" id="UP000051952">
    <property type="component" value="Unassembled WGS sequence"/>
</dbReference>
<reference evidence="4" key="1">
    <citation type="submission" date="2015-09" db="EMBL/GenBank/DDBJ databases">
        <authorList>
            <consortium name="Pathogen Informatics"/>
        </authorList>
    </citation>
    <scope>NUCLEOTIDE SEQUENCE [LARGE SCALE GENOMIC DNA]</scope>
    <source>
        <strain evidence="4">Lake Konstanz</strain>
    </source>
</reference>
<feature type="compositionally biased region" description="Basic and acidic residues" evidence="1">
    <location>
        <begin position="148"/>
        <end position="159"/>
    </location>
</feature>
<dbReference type="OrthoDB" id="275564at2759"/>
<accession>A0A0S4KP62</accession>
<evidence type="ECO:0000313" key="4">
    <source>
        <dbReference type="Proteomes" id="UP000051952"/>
    </source>
</evidence>
<evidence type="ECO:0000259" key="2">
    <source>
        <dbReference type="PROSITE" id="PS00028"/>
    </source>
</evidence>
<dbReference type="InterPro" id="IPR013087">
    <property type="entry name" value="Znf_C2H2_type"/>
</dbReference>
<feature type="domain" description="C2H2-type" evidence="2">
    <location>
        <begin position="51"/>
        <end position="73"/>
    </location>
</feature>
<dbReference type="AlphaFoldDB" id="A0A0S4KP62"/>
<evidence type="ECO:0000256" key="1">
    <source>
        <dbReference type="SAM" id="MobiDB-lite"/>
    </source>
</evidence>
<name>A0A0S4KP62_BODSA</name>
<organism evidence="3 4">
    <name type="scientific">Bodo saltans</name>
    <name type="common">Flagellated protozoan</name>
    <dbReference type="NCBI Taxonomy" id="75058"/>
    <lineage>
        <taxon>Eukaryota</taxon>
        <taxon>Discoba</taxon>
        <taxon>Euglenozoa</taxon>
        <taxon>Kinetoplastea</taxon>
        <taxon>Metakinetoplastina</taxon>
        <taxon>Eubodonida</taxon>
        <taxon>Bodonidae</taxon>
        <taxon>Bodo</taxon>
    </lineage>
</organism>
<protein>
    <recommendedName>
        <fullName evidence="2">C2H2-type domain-containing protein</fullName>
    </recommendedName>
</protein>
<sequence length="166" mass="19710">MCLRLVNRLAVTSASGRLIAIRKKAKWLERRSKKVPHQGKDVFAFGESPSCELCQVRFRWKQDFQAHKDSELHMNRVRWVETQTWWDETGAPAHRDMEENSWKWFNETVIPKKAAEEGITAEAARRNFRKAIMRETPKCHRQLQAPKMKAEIKEPRDQRWPSSPKW</sequence>
<proteinExistence type="predicted"/>